<protein>
    <recommendedName>
        <fullName evidence="2">Peptidase C69</fullName>
    </recommendedName>
</protein>
<dbReference type="Pfam" id="PF03577">
    <property type="entry name" value="Peptidase_C69"/>
    <property type="match status" value="1"/>
</dbReference>
<name>A0A0F9R137_9ZZZZ</name>
<dbReference type="Gene3D" id="3.60.60.10">
    <property type="entry name" value="Penicillin V Acylase, Chain A"/>
    <property type="match status" value="1"/>
</dbReference>
<sequence>MCDTLVALGNSTEDGNVIFGKNSDRPFNEVQLISYSPRMKHKKGDKLKCTNLEIPHVSETYAILMSQPYWMWGTEMGANEYGVVIGNEAVYTHEPLRNTGLLGMDLLRLGLERGKTAKEAMEIIIDLLEKYGQGGACSREDPSWLYHNSFIIADSKKAFVLEAADKWWIVEKVKTVRSISNSISIRGKGDFRRNGIIQHAIEKGYCKDDNDFNFTYTFSGSYHPSKPSPYSREGKSTILLNENIGKITPEMMMKFLREHEAGICMHGGFESTGSQVSHLRKGKNSFHWFTGSSLPCTSIYKPYIFPVEGQKYYNPGPYTMIKSDWFWCKHANSKLKKKKLELAYIENELIAKVKDITNQENIMSEDNFMEKIKSINLEAWNKSYEMIE</sequence>
<dbReference type="EMBL" id="LAZR01001219">
    <property type="protein sequence ID" value="KKN48464.1"/>
    <property type="molecule type" value="Genomic_DNA"/>
</dbReference>
<reference evidence="1" key="1">
    <citation type="journal article" date="2015" name="Nature">
        <title>Complex archaea that bridge the gap between prokaryotes and eukaryotes.</title>
        <authorList>
            <person name="Spang A."/>
            <person name="Saw J.H."/>
            <person name="Jorgensen S.L."/>
            <person name="Zaremba-Niedzwiedzka K."/>
            <person name="Martijn J."/>
            <person name="Lind A.E."/>
            <person name="van Eijk R."/>
            <person name="Schleper C."/>
            <person name="Guy L."/>
            <person name="Ettema T.J."/>
        </authorList>
    </citation>
    <scope>NUCLEOTIDE SEQUENCE</scope>
</reference>
<accession>A0A0F9R137</accession>
<gene>
    <name evidence="1" type="ORF">LCGC14_0652560</name>
</gene>
<dbReference type="GO" id="GO:0070004">
    <property type="term" value="F:cysteine-type exopeptidase activity"/>
    <property type="evidence" value="ECO:0007669"/>
    <property type="project" value="InterPro"/>
</dbReference>
<evidence type="ECO:0008006" key="2">
    <source>
        <dbReference type="Google" id="ProtNLM"/>
    </source>
</evidence>
<organism evidence="1">
    <name type="scientific">marine sediment metagenome</name>
    <dbReference type="NCBI Taxonomy" id="412755"/>
    <lineage>
        <taxon>unclassified sequences</taxon>
        <taxon>metagenomes</taxon>
        <taxon>ecological metagenomes</taxon>
    </lineage>
</organism>
<dbReference type="AlphaFoldDB" id="A0A0F9R137"/>
<dbReference type="GO" id="GO:0016805">
    <property type="term" value="F:dipeptidase activity"/>
    <property type="evidence" value="ECO:0007669"/>
    <property type="project" value="InterPro"/>
</dbReference>
<dbReference type="PANTHER" id="PTHR12994:SF17">
    <property type="entry name" value="LD30995P"/>
    <property type="match status" value="1"/>
</dbReference>
<evidence type="ECO:0000313" key="1">
    <source>
        <dbReference type="EMBL" id="KKN48464.1"/>
    </source>
</evidence>
<comment type="caution">
    <text evidence="1">The sequence shown here is derived from an EMBL/GenBank/DDBJ whole genome shotgun (WGS) entry which is preliminary data.</text>
</comment>
<dbReference type="InterPro" id="IPR005322">
    <property type="entry name" value="Peptidase_C69"/>
</dbReference>
<dbReference type="PANTHER" id="PTHR12994">
    <property type="entry name" value="SECERNIN"/>
    <property type="match status" value="1"/>
</dbReference>
<dbReference type="GO" id="GO:0006508">
    <property type="term" value="P:proteolysis"/>
    <property type="evidence" value="ECO:0007669"/>
    <property type="project" value="InterPro"/>
</dbReference>
<proteinExistence type="predicted"/>